<keyword evidence="3" id="KW-1185">Reference proteome</keyword>
<evidence type="ECO:0000313" key="2">
    <source>
        <dbReference type="EMBL" id="GJN33671.1"/>
    </source>
</evidence>
<dbReference type="AlphaFoldDB" id="A0AAV5FFA9"/>
<dbReference type="InterPro" id="IPR002182">
    <property type="entry name" value="NB-ARC"/>
</dbReference>
<gene>
    <name evidence="2" type="primary">gb22292</name>
    <name evidence="2" type="ORF">PR202_gb22292</name>
</gene>
<reference evidence="2" key="1">
    <citation type="journal article" date="2018" name="DNA Res.">
        <title>Multiple hybrid de novo genome assembly of finger millet, an orphan allotetraploid crop.</title>
        <authorList>
            <person name="Hatakeyama M."/>
            <person name="Aluri S."/>
            <person name="Balachadran M.T."/>
            <person name="Sivarajan S.R."/>
            <person name="Patrignani A."/>
            <person name="Gruter S."/>
            <person name="Poveda L."/>
            <person name="Shimizu-Inatsugi R."/>
            <person name="Baeten J."/>
            <person name="Francoijs K.J."/>
            <person name="Nataraja K.N."/>
            <person name="Reddy Y.A.N."/>
            <person name="Phadnis S."/>
            <person name="Ravikumar R.L."/>
            <person name="Schlapbach R."/>
            <person name="Sreeman S.M."/>
            <person name="Shimizu K.K."/>
        </authorList>
    </citation>
    <scope>NUCLEOTIDE SEQUENCE</scope>
</reference>
<protein>
    <recommendedName>
        <fullName evidence="1">NB-ARC domain-containing protein</fullName>
    </recommendedName>
</protein>
<dbReference type="Proteomes" id="UP001054889">
    <property type="component" value="Unassembled WGS sequence"/>
</dbReference>
<name>A0AAV5FFA9_ELECO</name>
<dbReference type="EMBL" id="BQKI01000085">
    <property type="protein sequence ID" value="GJN33671.1"/>
    <property type="molecule type" value="Genomic_DNA"/>
</dbReference>
<dbReference type="Gene3D" id="3.40.50.300">
    <property type="entry name" value="P-loop containing nucleotide triphosphate hydrolases"/>
    <property type="match status" value="1"/>
</dbReference>
<comment type="caution">
    <text evidence="2">The sequence shown here is derived from an EMBL/GenBank/DDBJ whole genome shotgun (WGS) entry which is preliminary data.</text>
</comment>
<organism evidence="2 3">
    <name type="scientific">Eleusine coracana subsp. coracana</name>
    <dbReference type="NCBI Taxonomy" id="191504"/>
    <lineage>
        <taxon>Eukaryota</taxon>
        <taxon>Viridiplantae</taxon>
        <taxon>Streptophyta</taxon>
        <taxon>Embryophyta</taxon>
        <taxon>Tracheophyta</taxon>
        <taxon>Spermatophyta</taxon>
        <taxon>Magnoliopsida</taxon>
        <taxon>Liliopsida</taxon>
        <taxon>Poales</taxon>
        <taxon>Poaceae</taxon>
        <taxon>PACMAD clade</taxon>
        <taxon>Chloridoideae</taxon>
        <taxon>Cynodonteae</taxon>
        <taxon>Eleusininae</taxon>
        <taxon>Eleusine</taxon>
    </lineage>
</organism>
<feature type="domain" description="NB-ARC" evidence="1">
    <location>
        <begin position="3"/>
        <end position="66"/>
    </location>
</feature>
<reference evidence="2" key="2">
    <citation type="submission" date="2021-12" db="EMBL/GenBank/DDBJ databases">
        <title>Resequencing data analysis of finger millet.</title>
        <authorList>
            <person name="Hatakeyama M."/>
            <person name="Aluri S."/>
            <person name="Balachadran M.T."/>
            <person name="Sivarajan S.R."/>
            <person name="Poveda L."/>
            <person name="Shimizu-Inatsugi R."/>
            <person name="Schlapbach R."/>
            <person name="Sreeman S.M."/>
            <person name="Shimizu K.K."/>
        </authorList>
    </citation>
    <scope>NUCLEOTIDE SEQUENCE</scope>
</reference>
<evidence type="ECO:0000259" key="1">
    <source>
        <dbReference type="Pfam" id="PF00931"/>
    </source>
</evidence>
<proteinExistence type="predicted"/>
<dbReference type="Pfam" id="PF00931">
    <property type="entry name" value="NB-ARC"/>
    <property type="match status" value="1"/>
</dbReference>
<accession>A0AAV5FFA9</accession>
<dbReference type="SUPFAM" id="SSF52540">
    <property type="entry name" value="P-loop containing nucleoside triphosphate hydrolases"/>
    <property type="match status" value="1"/>
</dbReference>
<sequence>MDSAELSVELKKIVDKRRYLIILDDVWTAEVLMKIREVLVDNGLGSRVIITTRIEEVASVAEEGVSTFETEPTNLPEQCSADPQWRILGGSCWVFI</sequence>
<evidence type="ECO:0000313" key="3">
    <source>
        <dbReference type="Proteomes" id="UP001054889"/>
    </source>
</evidence>
<dbReference type="GO" id="GO:0043531">
    <property type="term" value="F:ADP binding"/>
    <property type="evidence" value="ECO:0007669"/>
    <property type="project" value="InterPro"/>
</dbReference>
<dbReference type="InterPro" id="IPR027417">
    <property type="entry name" value="P-loop_NTPase"/>
</dbReference>